<name>A0ABV7NBV1_9SPHN</name>
<protein>
    <recommendedName>
        <fullName evidence="4">Cytochrome c domain-containing protein</fullName>
    </recommendedName>
</protein>
<accession>A0ABV7NBV1</accession>
<keyword evidence="3" id="KW-1185">Reference proteome</keyword>
<feature type="signal peptide" evidence="1">
    <location>
        <begin position="1"/>
        <end position="18"/>
    </location>
</feature>
<evidence type="ECO:0000256" key="1">
    <source>
        <dbReference type="SAM" id="SignalP"/>
    </source>
</evidence>
<dbReference type="EMBL" id="JBHRVU010000004">
    <property type="protein sequence ID" value="MFC3440663.1"/>
    <property type="molecule type" value="Genomic_DNA"/>
</dbReference>
<evidence type="ECO:0008006" key="4">
    <source>
        <dbReference type="Google" id="ProtNLM"/>
    </source>
</evidence>
<organism evidence="2 3">
    <name type="scientific">Sphingobium rhizovicinum</name>
    <dbReference type="NCBI Taxonomy" id="432308"/>
    <lineage>
        <taxon>Bacteria</taxon>
        <taxon>Pseudomonadati</taxon>
        <taxon>Pseudomonadota</taxon>
        <taxon>Alphaproteobacteria</taxon>
        <taxon>Sphingomonadales</taxon>
        <taxon>Sphingomonadaceae</taxon>
        <taxon>Sphingobium</taxon>
    </lineage>
</organism>
<dbReference type="Proteomes" id="UP001595681">
    <property type="component" value="Unassembled WGS sequence"/>
</dbReference>
<evidence type="ECO:0000313" key="3">
    <source>
        <dbReference type="Proteomes" id="UP001595681"/>
    </source>
</evidence>
<reference evidence="3" key="1">
    <citation type="journal article" date="2019" name="Int. J. Syst. Evol. Microbiol.">
        <title>The Global Catalogue of Microorganisms (GCM) 10K type strain sequencing project: providing services to taxonomists for standard genome sequencing and annotation.</title>
        <authorList>
            <consortium name="The Broad Institute Genomics Platform"/>
            <consortium name="The Broad Institute Genome Sequencing Center for Infectious Disease"/>
            <person name="Wu L."/>
            <person name="Ma J."/>
        </authorList>
    </citation>
    <scope>NUCLEOTIDE SEQUENCE [LARGE SCALE GENOMIC DNA]</scope>
    <source>
        <strain evidence="3">CCM 7491</strain>
    </source>
</reference>
<feature type="chain" id="PRO_5045140952" description="Cytochrome c domain-containing protein" evidence="1">
    <location>
        <begin position="19"/>
        <end position="87"/>
    </location>
</feature>
<dbReference type="RefSeq" id="WP_380793835.1">
    <property type="nucleotide sequence ID" value="NZ_JBHRVU010000004.1"/>
</dbReference>
<proteinExistence type="predicted"/>
<gene>
    <name evidence="2" type="ORF">ACFOKF_05520</name>
</gene>
<comment type="caution">
    <text evidence="2">The sequence shown here is derived from an EMBL/GenBank/DDBJ whole genome shotgun (WGS) entry which is preliminary data.</text>
</comment>
<keyword evidence="1" id="KW-0732">Signal</keyword>
<evidence type="ECO:0000313" key="2">
    <source>
        <dbReference type="EMBL" id="MFC3440663.1"/>
    </source>
</evidence>
<sequence>MRRLLALLLLLAPAGAWGQEDHSGLTRAKYVRNCLMCHNRAAPEGVSPAILTGLYPERGLTPALAMPGVSCWRRCTTCFPPDRKPAK</sequence>